<dbReference type="SUPFAM" id="SSF57850">
    <property type="entry name" value="RING/U-box"/>
    <property type="match status" value="1"/>
</dbReference>
<name>A0A7S3A111_9RHOD</name>
<dbReference type="InterPro" id="IPR013083">
    <property type="entry name" value="Znf_RING/FYVE/PHD"/>
</dbReference>
<organism evidence="3">
    <name type="scientific">Rhodosorus marinus</name>
    <dbReference type="NCBI Taxonomy" id="101924"/>
    <lineage>
        <taxon>Eukaryota</taxon>
        <taxon>Rhodophyta</taxon>
        <taxon>Stylonematophyceae</taxon>
        <taxon>Stylonematales</taxon>
        <taxon>Stylonemataceae</taxon>
        <taxon>Rhodosorus</taxon>
    </lineage>
</organism>
<dbReference type="InterPro" id="IPR001841">
    <property type="entry name" value="Znf_RING"/>
</dbReference>
<feature type="domain" description="RING-type" evidence="2">
    <location>
        <begin position="23"/>
        <end position="63"/>
    </location>
</feature>
<dbReference type="AlphaFoldDB" id="A0A7S3A111"/>
<accession>A0A7S3A111</accession>
<keyword evidence="1" id="KW-0863">Zinc-finger</keyword>
<protein>
    <recommendedName>
        <fullName evidence="2">RING-type domain-containing protein</fullName>
    </recommendedName>
</protein>
<evidence type="ECO:0000259" key="2">
    <source>
        <dbReference type="PROSITE" id="PS50089"/>
    </source>
</evidence>
<gene>
    <name evidence="3" type="ORF">RMAR00112_LOCUS23987</name>
</gene>
<evidence type="ECO:0000313" key="3">
    <source>
        <dbReference type="EMBL" id="CAE0055950.1"/>
    </source>
</evidence>
<sequence>MKVENVGTTACVTVDKQVVSFGCWICNGDLTGEVVCPQCGHAVHAVCWATRWRPEGLVCPICQEKAEKVVKVHGFYACDSDSGSNTDYTKNFDVVAVDSRRGAELFQEYESVFRDTMTRLRKAVALCENSTNKVTELSQVYQRESRRSKAMRIRQRSLLDGQRRKLVSVQKQLQVLDRSLAADIVQLRDEGQAYLREYCSLDVLIQESKVRIEEKERALSLPRERLSRLRCYESCKCNTCCLSIRRGPIPLVRPTIPRSFIESPCACPNSTPLHRKIKQLRNMNDTYHQRVYRAFFSHNMELGA</sequence>
<dbReference type="PROSITE" id="PS50089">
    <property type="entry name" value="ZF_RING_2"/>
    <property type="match status" value="1"/>
</dbReference>
<dbReference type="GO" id="GO:0008270">
    <property type="term" value="F:zinc ion binding"/>
    <property type="evidence" value="ECO:0007669"/>
    <property type="project" value="UniProtKB-KW"/>
</dbReference>
<evidence type="ECO:0000256" key="1">
    <source>
        <dbReference type="PROSITE-ProRule" id="PRU00175"/>
    </source>
</evidence>
<reference evidence="3" key="1">
    <citation type="submission" date="2021-01" db="EMBL/GenBank/DDBJ databases">
        <authorList>
            <person name="Corre E."/>
            <person name="Pelletier E."/>
            <person name="Niang G."/>
            <person name="Scheremetjew M."/>
            <person name="Finn R."/>
            <person name="Kale V."/>
            <person name="Holt S."/>
            <person name="Cochrane G."/>
            <person name="Meng A."/>
            <person name="Brown T."/>
            <person name="Cohen L."/>
        </authorList>
    </citation>
    <scope>NUCLEOTIDE SEQUENCE</scope>
    <source>
        <strain evidence="3">CCMP 769</strain>
    </source>
</reference>
<dbReference type="Gene3D" id="3.30.40.10">
    <property type="entry name" value="Zinc/RING finger domain, C3HC4 (zinc finger)"/>
    <property type="match status" value="1"/>
</dbReference>
<dbReference type="EMBL" id="HBHW01031014">
    <property type="protein sequence ID" value="CAE0055950.1"/>
    <property type="molecule type" value="Transcribed_RNA"/>
</dbReference>
<keyword evidence="1" id="KW-0862">Zinc</keyword>
<keyword evidence="1" id="KW-0479">Metal-binding</keyword>
<proteinExistence type="predicted"/>